<dbReference type="EMBL" id="JAYGHY010000068">
    <property type="protein sequence ID" value="MEA5443800.1"/>
    <property type="molecule type" value="Genomic_DNA"/>
</dbReference>
<proteinExistence type="predicted"/>
<reference evidence="1 2" key="1">
    <citation type="submission" date="2023-12" db="EMBL/GenBank/DDBJ databases">
        <title>Baltic Sea Cyanobacteria.</title>
        <authorList>
            <person name="Delbaje E."/>
            <person name="Fewer D.P."/>
            <person name="Shishido T.K."/>
        </authorList>
    </citation>
    <scope>NUCLEOTIDE SEQUENCE [LARGE SCALE GENOMIC DNA]</scope>
    <source>
        <strain evidence="1 2">UHCC 0281</strain>
    </source>
</reference>
<name>A0ABU5SZ45_9CYAN</name>
<feature type="non-terminal residue" evidence="1">
    <location>
        <position position="1"/>
    </location>
</feature>
<keyword evidence="2" id="KW-1185">Reference proteome</keyword>
<protein>
    <submittedName>
        <fullName evidence="1">Glutamine synthetase</fullName>
    </submittedName>
</protein>
<evidence type="ECO:0000313" key="1">
    <source>
        <dbReference type="EMBL" id="MEA5443800.1"/>
    </source>
</evidence>
<sequence>ASLAEASAAFAASGLLRQALGEALHGSLLDSQAAESRRAEGCSDAELVAAAAWWPVVGGIG</sequence>
<dbReference type="Proteomes" id="UP001302329">
    <property type="component" value="Unassembled WGS sequence"/>
</dbReference>
<comment type="caution">
    <text evidence="1">The sequence shown here is derived from an EMBL/GenBank/DDBJ whole genome shotgun (WGS) entry which is preliminary data.</text>
</comment>
<evidence type="ECO:0000313" key="2">
    <source>
        <dbReference type="Proteomes" id="UP001302329"/>
    </source>
</evidence>
<gene>
    <name evidence="1" type="ORF">VB739_14680</name>
</gene>
<organism evidence="1 2">
    <name type="scientific">Cyanobium gracile UHCC 0281</name>
    <dbReference type="NCBI Taxonomy" id="3110309"/>
    <lineage>
        <taxon>Bacteria</taxon>
        <taxon>Bacillati</taxon>
        <taxon>Cyanobacteriota</taxon>
        <taxon>Cyanophyceae</taxon>
        <taxon>Synechococcales</taxon>
        <taxon>Prochlorococcaceae</taxon>
        <taxon>Cyanobium</taxon>
    </lineage>
</organism>
<accession>A0ABU5SZ45</accession>